<evidence type="ECO:0000313" key="2">
    <source>
        <dbReference type="EMBL" id="KAJ1363529.1"/>
    </source>
</evidence>
<dbReference type="Proteomes" id="UP001196413">
    <property type="component" value="Unassembled WGS sequence"/>
</dbReference>
<proteinExistence type="predicted"/>
<dbReference type="AlphaFoldDB" id="A0AAD5NA32"/>
<evidence type="ECO:0000313" key="3">
    <source>
        <dbReference type="Proteomes" id="UP001196413"/>
    </source>
</evidence>
<name>A0AAD5NA32_PARTN</name>
<gene>
    <name evidence="2" type="ORF">KIN20_023415</name>
</gene>
<dbReference type="EMBL" id="JAHQIW010004748">
    <property type="protein sequence ID" value="KAJ1363529.1"/>
    <property type="molecule type" value="Genomic_DNA"/>
</dbReference>
<accession>A0AAD5NA32</accession>
<sequence length="97" mass="11126">MEEIEEPTLLQCTFSDIKWLTHKRWLTTNHNTIASHSNESRGRESELRTEAGNQRQDQWQTQEDIRPSTTPTRLDREPAEVGGATVAGTVMVSQQYL</sequence>
<evidence type="ECO:0000256" key="1">
    <source>
        <dbReference type="SAM" id="MobiDB-lite"/>
    </source>
</evidence>
<feature type="compositionally biased region" description="Polar residues" evidence="1">
    <location>
        <begin position="28"/>
        <end position="37"/>
    </location>
</feature>
<feature type="region of interest" description="Disordered" evidence="1">
    <location>
        <begin position="28"/>
        <end position="86"/>
    </location>
</feature>
<feature type="compositionally biased region" description="Polar residues" evidence="1">
    <location>
        <begin position="51"/>
        <end position="72"/>
    </location>
</feature>
<comment type="caution">
    <text evidence="2">The sequence shown here is derived from an EMBL/GenBank/DDBJ whole genome shotgun (WGS) entry which is preliminary data.</text>
</comment>
<protein>
    <submittedName>
        <fullName evidence="2">Uncharacterized protein</fullName>
    </submittedName>
</protein>
<feature type="compositionally biased region" description="Basic and acidic residues" evidence="1">
    <location>
        <begin position="38"/>
        <end position="49"/>
    </location>
</feature>
<reference evidence="2" key="1">
    <citation type="submission" date="2021-06" db="EMBL/GenBank/DDBJ databases">
        <title>Parelaphostrongylus tenuis whole genome reference sequence.</title>
        <authorList>
            <person name="Garwood T.J."/>
            <person name="Larsen P.A."/>
            <person name="Fountain-Jones N.M."/>
            <person name="Garbe J.R."/>
            <person name="Macchietto M.G."/>
            <person name="Kania S.A."/>
            <person name="Gerhold R.W."/>
            <person name="Richards J.E."/>
            <person name="Wolf T.M."/>
        </authorList>
    </citation>
    <scope>NUCLEOTIDE SEQUENCE</scope>
    <source>
        <strain evidence="2">MNPRO001-30</strain>
        <tissue evidence="2">Meninges</tissue>
    </source>
</reference>
<keyword evidence="3" id="KW-1185">Reference proteome</keyword>
<organism evidence="2 3">
    <name type="scientific">Parelaphostrongylus tenuis</name>
    <name type="common">Meningeal worm</name>
    <dbReference type="NCBI Taxonomy" id="148309"/>
    <lineage>
        <taxon>Eukaryota</taxon>
        <taxon>Metazoa</taxon>
        <taxon>Ecdysozoa</taxon>
        <taxon>Nematoda</taxon>
        <taxon>Chromadorea</taxon>
        <taxon>Rhabditida</taxon>
        <taxon>Rhabditina</taxon>
        <taxon>Rhabditomorpha</taxon>
        <taxon>Strongyloidea</taxon>
        <taxon>Metastrongylidae</taxon>
        <taxon>Parelaphostrongylus</taxon>
    </lineage>
</organism>